<proteinExistence type="predicted"/>
<dbReference type="Proteomes" id="UP000094285">
    <property type="component" value="Unassembled WGS sequence"/>
</dbReference>
<accession>A0A1E4SJU1</accession>
<sequence length="72" mass="7854">MRYRIQVSHQCIGGIKLSGMPKVLASNMLLASHPMSLANCHNCAKSKNGHNHHPGPQLAISYILYTCKVPSV</sequence>
<evidence type="ECO:0000313" key="1">
    <source>
        <dbReference type="EMBL" id="ODV79769.1"/>
    </source>
</evidence>
<name>A0A1E4SJU1_9ASCO</name>
<dbReference type="GeneID" id="30980855"/>
<evidence type="ECO:0000313" key="2">
    <source>
        <dbReference type="Proteomes" id="UP000094285"/>
    </source>
</evidence>
<protein>
    <submittedName>
        <fullName evidence="1">Uncharacterized protein</fullName>
    </submittedName>
</protein>
<dbReference type="EMBL" id="KV453911">
    <property type="protein sequence ID" value="ODV79769.1"/>
    <property type="molecule type" value="Genomic_DNA"/>
</dbReference>
<dbReference type="AlphaFoldDB" id="A0A1E4SJU1"/>
<dbReference type="RefSeq" id="XP_020064891.1">
    <property type="nucleotide sequence ID" value="XM_020206718.1"/>
</dbReference>
<keyword evidence="2" id="KW-1185">Reference proteome</keyword>
<reference evidence="2" key="1">
    <citation type="submission" date="2016-05" db="EMBL/GenBank/DDBJ databases">
        <title>Comparative genomics of biotechnologically important yeasts.</title>
        <authorList>
            <consortium name="DOE Joint Genome Institute"/>
            <person name="Riley R."/>
            <person name="Haridas S."/>
            <person name="Wolfe K.H."/>
            <person name="Lopes M.R."/>
            <person name="Hittinger C.T."/>
            <person name="Goker M."/>
            <person name="Salamov A."/>
            <person name="Wisecaver J."/>
            <person name="Long T.M."/>
            <person name="Aerts A.L."/>
            <person name="Barry K."/>
            <person name="Choi C."/>
            <person name="Clum A."/>
            <person name="Coughlan A.Y."/>
            <person name="Deshpande S."/>
            <person name="Douglass A.P."/>
            <person name="Hanson S.J."/>
            <person name="Klenk H.-P."/>
            <person name="Labutti K."/>
            <person name="Lapidus A."/>
            <person name="Lindquist E."/>
            <person name="Lipzen A."/>
            <person name="Meier-Kolthoff J.P."/>
            <person name="Ohm R.A."/>
            <person name="Otillar R.P."/>
            <person name="Pangilinan J."/>
            <person name="Peng Y."/>
            <person name="Rokas A."/>
            <person name="Rosa C.A."/>
            <person name="Scheuner C."/>
            <person name="Sibirny A.A."/>
            <person name="Slot J.C."/>
            <person name="Stielow J.B."/>
            <person name="Sun H."/>
            <person name="Kurtzman C.P."/>
            <person name="Blackwell M."/>
            <person name="Grigoriev I.V."/>
            <person name="Jeffries T.W."/>
        </authorList>
    </citation>
    <scope>NUCLEOTIDE SEQUENCE [LARGE SCALE GENOMIC DNA]</scope>
    <source>
        <strain evidence="2">NRRL Y-17324</strain>
    </source>
</reference>
<organism evidence="1 2">
    <name type="scientific">Suhomyces tanzawaensis NRRL Y-17324</name>
    <dbReference type="NCBI Taxonomy" id="984487"/>
    <lineage>
        <taxon>Eukaryota</taxon>
        <taxon>Fungi</taxon>
        <taxon>Dikarya</taxon>
        <taxon>Ascomycota</taxon>
        <taxon>Saccharomycotina</taxon>
        <taxon>Pichiomycetes</taxon>
        <taxon>Debaryomycetaceae</taxon>
        <taxon>Suhomyces</taxon>
    </lineage>
</organism>
<gene>
    <name evidence="1" type="ORF">CANTADRAFT_216128</name>
</gene>